<dbReference type="KEGG" id="cyz:C3B44_11135"/>
<keyword evidence="3" id="KW-1003">Cell membrane</keyword>
<gene>
    <name evidence="8" type="ORF">DF222_03260</name>
</gene>
<name>A0A2U1T7Y5_9CORY</name>
<evidence type="ECO:0000256" key="2">
    <source>
        <dbReference type="ARBA" id="ARBA00011006"/>
    </source>
</evidence>
<dbReference type="Pfam" id="PF04226">
    <property type="entry name" value="Transgly_assoc"/>
    <property type="match status" value="1"/>
</dbReference>
<evidence type="ECO:0000256" key="5">
    <source>
        <dbReference type="ARBA" id="ARBA00022989"/>
    </source>
</evidence>
<dbReference type="InterPro" id="IPR007341">
    <property type="entry name" value="Transgly_assoc"/>
</dbReference>
<evidence type="ECO:0000256" key="7">
    <source>
        <dbReference type="SAM" id="Phobius"/>
    </source>
</evidence>
<evidence type="ECO:0000256" key="6">
    <source>
        <dbReference type="ARBA" id="ARBA00023136"/>
    </source>
</evidence>
<comment type="subcellular location">
    <subcellularLocation>
        <location evidence="1">Cell membrane</location>
        <topology evidence="1">Multi-pass membrane protein</topology>
    </subcellularLocation>
</comment>
<protein>
    <submittedName>
        <fullName evidence="8">GlsB/YeaQ/YmgE family stress response membrane protein</fullName>
    </submittedName>
</protein>
<dbReference type="RefSeq" id="WP_108432424.1">
    <property type="nucleotide sequence ID" value="NZ_CP026947.1"/>
</dbReference>
<evidence type="ECO:0000313" key="9">
    <source>
        <dbReference type="Proteomes" id="UP000244989"/>
    </source>
</evidence>
<keyword evidence="5 7" id="KW-1133">Transmembrane helix</keyword>
<dbReference type="AlphaFoldDB" id="A0A2U1T7Y5"/>
<evidence type="ECO:0000256" key="1">
    <source>
        <dbReference type="ARBA" id="ARBA00004651"/>
    </source>
</evidence>
<feature type="transmembrane region" description="Helical" evidence="7">
    <location>
        <begin position="31"/>
        <end position="52"/>
    </location>
</feature>
<sequence length="83" mass="8682">MVSLGGFFGWIILGGLAGWIASKIKSAETGLLTNIFAGIVGGLLGGFLMGLIFDVEQWGIFLSFLTAILGAVILIALVRGIKR</sequence>
<reference evidence="9" key="1">
    <citation type="submission" date="2018-04" db="EMBL/GenBank/DDBJ databases">
        <authorList>
            <person name="Liu S."/>
            <person name="Wang Z."/>
            <person name="Li J."/>
        </authorList>
    </citation>
    <scope>NUCLEOTIDE SEQUENCE [LARGE SCALE GENOMIC DNA]</scope>
    <source>
        <strain evidence="9">2189</strain>
    </source>
</reference>
<keyword evidence="4 7" id="KW-0812">Transmembrane</keyword>
<dbReference type="PANTHER" id="PTHR33884">
    <property type="entry name" value="UPF0410 PROTEIN YMGE"/>
    <property type="match status" value="1"/>
</dbReference>
<comment type="similarity">
    <text evidence="2">Belongs to the UPF0410 family.</text>
</comment>
<dbReference type="EMBL" id="QEEZ01000005">
    <property type="protein sequence ID" value="PWC02124.1"/>
    <property type="molecule type" value="Genomic_DNA"/>
</dbReference>
<keyword evidence="9" id="KW-1185">Reference proteome</keyword>
<evidence type="ECO:0000313" key="8">
    <source>
        <dbReference type="EMBL" id="PWC02124.1"/>
    </source>
</evidence>
<dbReference type="Proteomes" id="UP000244989">
    <property type="component" value="Unassembled WGS sequence"/>
</dbReference>
<feature type="transmembrane region" description="Helical" evidence="7">
    <location>
        <begin position="6"/>
        <end position="24"/>
    </location>
</feature>
<feature type="transmembrane region" description="Helical" evidence="7">
    <location>
        <begin position="58"/>
        <end position="78"/>
    </location>
</feature>
<evidence type="ECO:0000256" key="3">
    <source>
        <dbReference type="ARBA" id="ARBA00022475"/>
    </source>
</evidence>
<accession>A0A2U1T7Y5</accession>
<evidence type="ECO:0000256" key="4">
    <source>
        <dbReference type="ARBA" id="ARBA00022692"/>
    </source>
</evidence>
<proteinExistence type="inferred from homology"/>
<dbReference type="PANTHER" id="PTHR33884:SF3">
    <property type="entry name" value="UPF0410 PROTEIN YMGE"/>
    <property type="match status" value="1"/>
</dbReference>
<comment type="caution">
    <text evidence="8">The sequence shown here is derived from an EMBL/GenBank/DDBJ whole genome shotgun (WGS) entry which is preliminary data.</text>
</comment>
<keyword evidence="6 7" id="KW-0472">Membrane</keyword>
<dbReference type="GO" id="GO:0005886">
    <property type="term" value="C:plasma membrane"/>
    <property type="evidence" value="ECO:0007669"/>
    <property type="project" value="UniProtKB-SubCell"/>
</dbReference>
<organism evidence="8 9">
    <name type="scientific">Corynebacterium yudongzhengii</name>
    <dbReference type="NCBI Taxonomy" id="2080740"/>
    <lineage>
        <taxon>Bacteria</taxon>
        <taxon>Bacillati</taxon>
        <taxon>Actinomycetota</taxon>
        <taxon>Actinomycetes</taxon>
        <taxon>Mycobacteriales</taxon>
        <taxon>Corynebacteriaceae</taxon>
        <taxon>Corynebacterium</taxon>
    </lineage>
</organism>